<dbReference type="AlphaFoldDB" id="D2Z5F4"/>
<dbReference type="SMART" id="SM00729">
    <property type="entry name" value="Elp3"/>
    <property type="match status" value="1"/>
</dbReference>
<dbReference type="Pfam" id="PF06968">
    <property type="entry name" value="BATS"/>
    <property type="match status" value="1"/>
</dbReference>
<dbReference type="InterPro" id="IPR024177">
    <property type="entry name" value="Biotin_synthase"/>
</dbReference>
<feature type="binding site" evidence="13 14">
    <location>
        <position position="50"/>
    </location>
    <ligand>
        <name>[4Fe-4S] cluster</name>
        <dbReference type="ChEBI" id="CHEBI:49883"/>
        <note>4Fe-4S-S-AdoMet</note>
    </ligand>
</feature>
<keyword evidence="6 13" id="KW-0949">S-adenosyl-L-methionine</keyword>
<feature type="binding site" evidence="13 14">
    <location>
        <position position="93"/>
    </location>
    <ligand>
        <name>[2Fe-2S] cluster</name>
        <dbReference type="ChEBI" id="CHEBI:190135"/>
    </ligand>
</feature>
<organism evidence="16 17">
    <name type="scientific">Dethiosulfovibrio peptidovorans DSM 11002</name>
    <dbReference type="NCBI Taxonomy" id="469381"/>
    <lineage>
        <taxon>Bacteria</taxon>
        <taxon>Thermotogati</taxon>
        <taxon>Synergistota</taxon>
        <taxon>Synergistia</taxon>
        <taxon>Synergistales</taxon>
        <taxon>Dethiosulfovibrionaceae</taxon>
        <taxon>Dethiosulfovibrio</taxon>
    </lineage>
</organism>
<dbReference type="PROSITE" id="PS51918">
    <property type="entry name" value="RADICAL_SAM"/>
    <property type="match status" value="1"/>
</dbReference>
<keyword evidence="8 13" id="KW-0479">Metal-binding</keyword>
<dbReference type="InterPro" id="IPR013785">
    <property type="entry name" value="Aldolase_TIM"/>
</dbReference>
<feature type="binding site" evidence="13 14">
    <location>
        <position position="185"/>
    </location>
    <ligand>
        <name>[2Fe-2S] cluster</name>
        <dbReference type="ChEBI" id="CHEBI:190135"/>
    </ligand>
</feature>
<dbReference type="HAMAP" id="MF_01694">
    <property type="entry name" value="BioB"/>
    <property type="match status" value="1"/>
</dbReference>
<evidence type="ECO:0000256" key="13">
    <source>
        <dbReference type="HAMAP-Rule" id="MF_01694"/>
    </source>
</evidence>
<reference evidence="16 17" key="1">
    <citation type="journal article" date="2010" name="Stand. Genomic Sci.">
        <title>Permanent draft genome sequence of Dethiosulfovibrio peptidovorans type strain (SEBR 4207).</title>
        <authorList>
            <person name="Labutti K."/>
            <person name="Mayilraj S."/>
            <person name="Clum A."/>
            <person name="Lucas S."/>
            <person name="Glavina Del Rio T."/>
            <person name="Nolan M."/>
            <person name="Tice H."/>
            <person name="Cheng J.F."/>
            <person name="Pitluck S."/>
            <person name="Liolios K."/>
            <person name="Ivanova N."/>
            <person name="Mavromatis K."/>
            <person name="Mikhailova N."/>
            <person name="Pati A."/>
            <person name="Goodwin L."/>
            <person name="Chen A."/>
            <person name="Palaniappan K."/>
            <person name="Land M."/>
            <person name="Hauser L."/>
            <person name="Chang Y.J."/>
            <person name="Jeffries C.D."/>
            <person name="Rohde M."/>
            <person name="Spring S."/>
            <person name="Goker M."/>
            <person name="Woyke T."/>
            <person name="Bristow J."/>
            <person name="Eisen J.A."/>
            <person name="Markowitz V."/>
            <person name="Hugenholtz P."/>
            <person name="Kyrpides N.C."/>
            <person name="Klenk H.P."/>
            <person name="Lapidus A."/>
        </authorList>
    </citation>
    <scope>NUCLEOTIDE SEQUENCE [LARGE SCALE GENOMIC DNA]</scope>
    <source>
        <strain evidence="16 17">DSM 11002</strain>
    </source>
</reference>
<evidence type="ECO:0000256" key="8">
    <source>
        <dbReference type="ARBA" id="ARBA00022723"/>
    </source>
</evidence>
<keyword evidence="4 13" id="KW-0004">4Fe-4S</keyword>
<dbReference type="GO" id="GO:0009102">
    <property type="term" value="P:biotin biosynthetic process"/>
    <property type="evidence" value="ECO:0007669"/>
    <property type="project" value="UniProtKB-UniRule"/>
</dbReference>
<comment type="catalytic activity">
    <reaction evidence="12 13">
        <text>(4R,5S)-dethiobiotin + (sulfur carrier)-SH + 2 reduced [2Fe-2S]-[ferredoxin] + 2 S-adenosyl-L-methionine = (sulfur carrier)-H + biotin + 2 5'-deoxyadenosine + 2 L-methionine + 2 oxidized [2Fe-2S]-[ferredoxin]</text>
        <dbReference type="Rhea" id="RHEA:22060"/>
        <dbReference type="Rhea" id="RHEA-COMP:10000"/>
        <dbReference type="Rhea" id="RHEA-COMP:10001"/>
        <dbReference type="Rhea" id="RHEA-COMP:14737"/>
        <dbReference type="Rhea" id="RHEA-COMP:14739"/>
        <dbReference type="ChEBI" id="CHEBI:17319"/>
        <dbReference type="ChEBI" id="CHEBI:29917"/>
        <dbReference type="ChEBI" id="CHEBI:33737"/>
        <dbReference type="ChEBI" id="CHEBI:33738"/>
        <dbReference type="ChEBI" id="CHEBI:57586"/>
        <dbReference type="ChEBI" id="CHEBI:57844"/>
        <dbReference type="ChEBI" id="CHEBI:59789"/>
        <dbReference type="ChEBI" id="CHEBI:64428"/>
        <dbReference type="ChEBI" id="CHEBI:149473"/>
        <dbReference type="EC" id="2.8.1.6"/>
    </reaction>
</comment>
<proteinExistence type="inferred from homology"/>
<dbReference type="InterPro" id="IPR007197">
    <property type="entry name" value="rSAM"/>
</dbReference>
<dbReference type="STRING" id="469381.Dpep_0673"/>
<evidence type="ECO:0000256" key="3">
    <source>
        <dbReference type="ARBA" id="ARBA00012236"/>
    </source>
</evidence>
<dbReference type="UniPathway" id="UPA00078">
    <property type="reaction ID" value="UER00162"/>
</dbReference>
<dbReference type="CDD" id="cd01335">
    <property type="entry name" value="Radical_SAM"/>
    <property type="match status" value="1"/>
</dbReference>
<evidence type="ECO:0000256" key="1">
    <source>
        <dbReference type="ARBA" id="ARBA00004942"/>
    </source>
</evidence>
<comment type="function">
    <text evidence="13">Catalyzes the conversion of dethiobiotin (DTB) to biotin by the insertion of a sulfur atom into dethiobiotin via a radical-based mechanism.</text>
</comment>
<evidence type="ECO:0000256" key="12">
    <source>
        <dbReference type="ARBA" id="ARBA00051157"/>
    </source>
</evidence>
<dbReference type="Proteomes" id="UP000006427">
    <property type="component" value="Unassembled WGS sequence"/>
</dbReference>
<feature type="binding site" evidence="13 14">
    <location>
        <position position="125"/>
    </location>
    <ligand>
        <name>[2Fe-2S] cluster</name>
        <dbReference type="ChEBI" id="CHEBI:190135"/>
    </ligand>
</feature>
<accession>D2Z5F4</accession>
<dbReference type="InterPro" id="IPR006638">
    <property type="entry name" value="Elp3/MiaA/NifB-like_rSAM"/>
</dbReference>
<evidence type="ECO:0000259" key="15">
    <source>
        <dbReference type="PROSITE" id="PS51918"/>
    </source>
</evidence>
<dbReference type="GO" id="GO:0004076">
    <property type="term" value="F:biotin synthase activity"/>
    <property type="evidence" value="ECO:0007669"/>
    <property type="project" value="UniProtKB-UniRule"/>
</dbReference>
<evidence type="ECO:0000256" key="7">
    <source>
        <dbReference type="ARBA" id="ARBA00022714"/>
    </source>
</evidence>
<keyword evidence="5 13" id="KW-0808">Transferase</keyword>
<evidence type="ECO:0000256" key="10">
    <source>
        <dbReference type="ARBA" id="ARBA00023004"/>
    </source>
</evidence>
<comment type="cofactor">
    <cofactor evidence="13">
        <name>[2Fe-2S] cluster</name>
        <dbReference type="ChEBI" id="CHEBI:190135"/>
    </cofactor>
    <text evidence="13">Binds 1 [2Fe-2S] cluster. The cluster is coordinated with 3 cysteines and 1 arginine.</text>
</comment>
<dbReference type="PaxDb" id="469381-Dpep_0673"/>
<feature type="domain" description="Radical SAM core" evidence="15">
    <location>
        <begin position="32"/>
        <end position="260"/>
    </location>
</feature>
<comment type="caution">
    <text evidence="16">The sequence shown here is derived from an EMBL/GenBank/DDBJ whole genome shotgun (WGS) entry which is preliminary data.</text>
</comment>
<evidence type="ECO:0000256" key="14">
    <source>
        <dbReference type="PIRSR" id="PIRSR001619-1"/>
    </source>
</evidence>
<dbReference type="SMART" id="SM00876">
    <property type="entry name" value="BATS"/>
    <property type="match status" value="1"/>
</dbReference>
<dbReference type="SFLD" id="SFLDS00029">
    <property type="entry name" value="Radical_SAM"/>
    <property type="match status" value="1"/>
</dbReference>
<evidence type="ECO:0000256" key="2">
    <source>
        <dbReference type="ARBA" id="ARBA00010765"/>
    </source>
</evidence>
<name>D2Z5F4_9BACT</name>
<dbReference type="SUPFAM" id="SSF102114">
    <property type="entry name" value="Radical SAM enzymes"/>
    <property type="match status" value="1"/>
</dbReference>
<dbReference type="InterPro" id="IPR002684">
    <property type="entry name" value="Biotin_synth/BioAB"/>
</dbReference>
<keyword evidence="17" id="KW-1185">Reference proteome</keyword>
<dbReference type="EC" id="2.8.1.6" evidence="3 13"/>
<dbReference type="EMBL" id="ABTR02000001">
    <property type="protein sequence ID" value="EFC90701.1"/>
    <property type="molecule type" value="Genomic_DNA"/>
</dbReference>
<dbReference type="InterPro" id="IPR058240">
    <property type="entry name" value="rSAM_sf"/>
</dbReference>
<dbReference type="PANTHER" id="PTHR22976:SF2">
    <property type="entry name" value="BIOTIN SYNTHASE, MITOCHONDRIAL"/>
    <property type="match status" value="1"/>
</dbReference>
<dbReference type="PANTHER" id="PTHR22976">
    <property type="entry name" value="BIOTIN SYNTHASE"/>
    <property type="match status" value="1"/>
</dbReference>
<evidence type="ECO:0000256" key="11">
    <source>
        <dbReference type="ARBA" id="ARBA00023014"/>
    </source>
</evidence>
<dbReference type="SFLD" id="SFLDG01278">
    <property type="entry name" value="biotin_synthase_like"/>
    <property type="match status" value="1"/>
</dbReference>
<evidence type="ECO:0000256" key="9">
    <source>
        <dbReference type="ARBA" id="ARBA00022756"/>
    </source>
</evidence>
<dbReference type="eggNOG" id="COG0502">
    <property type="taxonomic scope" value="Bacteria"/>
</dbReference>
<feature type="binding site" evidence="13 14">
    <location>
        <position position="54"/>
    </location>
    <ligand>
        <name>[4Fe-4S] cluster</name>
        <dbReference type="ChEBI" id="CHEBI:49883"/>
        <note>4Fe-4S-S-AdoMet</note>
    </ligand>
</feature>
<keyword evidence="11 13" id="KW-0411">Iron-sulfur</keyword>
<dbReference type="Pfam" id="PF04055">
    <property type="entry name" value="Radical_SAM"/>
    <property type="match status" value="1"/>
</dbReference>
<feature type="binding site" evidence="13 14">
    <location>
        <position position="57"/>
    </location>
    <ligand>
        <name>[4Fe-4S] cluster</name>
        <dbReference type="ChEBI" id="CHEBI:49883"/>
        <note>4Fe-4S-S-AdoMet</note>
    </ligand>
</feature>
<keyword evidence="9 13" id="KW-0093">Biotin biosynthesis</keyword>
<protein>
    <recommendedName>
        <fullName evidence="3 13">Biotin synthase</fullName>
        <ecNumber evidence="3 13">2.8.1.6</ecNumber>
    </recommendedName>
</protein>
<keyword evidence="7 13" id="KW-0001">2Fe-2S</keyword>
<keyword evidence="10 13" id="KW-0408">Iron</keyword>
<sequence length="308" mass="32584">MTGMTWDVESLLDLSRGKLKDLLERADSIRRMSGDGIELCSIVNARTGGCSEDCAFCAQSVRWNTGCRSSFLSLDEVMSVARRCRDSGIHRLSLVTSGRTLNDRELDRLCGIYEAVSNEVGLSLCGSHGLLEEGQLKKLASAGVSRYHCNLETGPGFFPSICTTHGIEEKLHTLGAARAAGLDLCSGGLFGMGEADRDRAEMTALLSNIEVDSIPLNILMPIEGTPLAGAAPLDPETVLRWGAVMQIAVPGATVRYAGGRSILGDAVSMGLIGGIGGLLTGDYLTTTGSSAKDDVELIESLGMKPSQR</sequence>
<evidence type="ECO:0000256" key="5">
    <source>
        <dbReference type="ARBA" id="ARBA00022679"/>
    </source>
</evidence>
<dbReference type="GO" id="GO:0051539">
    <property type="term" value="F:4 iron, 4 sulfur cluster binding"/>
    <property type="evidence" value="ECO:0007669"/>
    <property type="project" value="UniProtKB-KW"/>
</dbReference>
<comment type="cofactor">
    <cofactor evidence="14">
        <name>[2Fe-2S] cluster</name>
        <dbReference type="ChEBI" id="CHEBI:190135"/>
    </cofactor>
    <text evidence="14">Binds 1 [2Fe-2S] cluster. The cluster is coordinated with 3 cysteines and 1 arginine.</text>
</comment>
<comment type="pathway">
    <text evidence="1 13">Cofactor biosynthesis; biotin biosynthesis; biotin from 7,8-diaminononanoate: step 2/2.</text>
</comment>
<dbReference type="GO" id="GO:0051537">
    <property type="term" value="F:2 iron, 2 sulfur cluster binding"/>
    <property type="evidence" value="ECO:0007669"/>
    <property type="project" value="UniProtKB-KW"/>
</dbReference>
<evidence type="ECO:0000256" key="4">
    <source>
        <dbReference type="ARBA" id="ARBA00022485"/>
    </source>
</evidence>
<feature type="binding site" evidence="13 14">
    <location>
        <position position="255"/>
    </location>
    <ligand>
        <name>[2Fe-2S] cluster</name>
        <dbReference type="ChEBI" id="CHEBI:190135"/>
    </ligand>
</feature>
<evidence type="ECO:0000313" key="16">
    <source>
        <dbReference type="EMBL" id="EFC90701.1"/>
    </source>
</evidence>
<evidence type="ECO:0000313" key="17">
    <source>
        <dbReference type="Proteomes" id="UP000006427"/>
    </source>
</evidence>
<gene>
    <name evidence="13" type="primary">bioB</name>
    <name evidence="16" type="ORF">Dpep_0673</name>
</gene>
<comment type="similarity">
    <text evidence="2 13">Belongs to the radical SAM superfamily. Biotin synthase family.</text>
</comment>
<dbReference type="PIRSF" id="PIRSF001619">
    <property type="entry name" value="Biotin_synth"/>
    <property type="match status" value="1"/>
</dbReference>
<dbReference type="NCBIfam" id="TIGR00433">
    <property type="entry name" value="bioB"/>
    <property type="match status" value="1"/>
</dbReference>
<evidence type="ECO:0000256" key="6">
    <source>
        <dbReference type="ARBA" id="ARBA00022691"/>
    </source>
</evidence>
<comment type="cofactor">
    <cofactor evidence="13 14">
        <name>[4Fe-4S] cluster</name>
        <dbReference type="ChEBI" id="CHEBI:49883"/>
    </cofactor>
    <text evidence="13 14">Binds 1 [4Fe-4S] cluster. The cluster is coordinated with 3 cysteines and an exchangeable S-adenosyl-L-methionine.</text>
</comment>
<comment type="subunit">
    <text evidence="13">Homodimer.</text>
</comment>
<dbReference type="GO" id="GO:0005506">
    <property type="term" value="F:iron ion binding"/>
    <property type="evidence" value="ECO:0007669"/>
    <property type="project" value="UniProtKB-UniRule"/>
</dbReference>
<dbReference type="InterPro" id="IPR010722">
    <property type="entry name" value="BATS_dom"/>
</dbReference>
<dbReference type="SFLD" id="SFLDG01060">
    <property type="entry name" value="BATS_domain_containing"/>
    <property type="match status" value="1"/>
</dbReference>
<dbReference type="Gene3D" id="3.20.20.70">
    <property type="entry name" value="Aldolase class I"/>
    <property type="match status" value="1"/>
</dbReference>